<sequence length="416" mass="46276">MKLADIFAMVVGPETDVEFVAYDGSQAGHPGADIRIDLRNPRAVSYIVAAPSQLGVARAYVAGDLEVEGDMHTALTRLWAVRERKLSLSEKATIARELAPFLLKRPSPPPEEARLRGGQHSRHRDADAISHHYDVSNRFYEWVLGSSMAYTCAVYPTPDATLEQAQKEKFDLVCRKLDLKPGMRVLDIGCGWGGFTLHAVKNYGVSVIGATLSQEQAAYGQQRIEDAGLENQAQIRFSDYRAVQESGFDAVSSIGLTEHIGAKNYASYFSFINSRLKPGGRLLNHCITRSDVKQRTQTINGFINRYVFPDGELVPVGRIVSSMSDQGLEVQHVENLRQHYALTLRDWGRNLEANWDDAVQEVGIGKARVWRLYMAASQVGFDKDVIQLHQVLATRNESDGNSGMPLRPRFETPTVD</sequence>
<dbReference type="CDD" id="cd02440">
    <property type="entry name" value="AdoMet_MTases"/>
    <property type="match status" value="1"/>
</dbReference>
<dbReference type="InterPro" id="IPR050723">
    <property type="entry name" value="CFA/CMAS"/>
</dbReference>
<feature type="domain" description="Polyketide synthase-like methyltransferase" evidence="7">
    <location>
        <begin position="139"/>
        <end position="393"/>
    </location>
</feature>
<dbReference type="EMBL" id="CAFBOZ010000045">
    <property type="protein sequence ID" value="CAB4997630.1"/>
    <property type="molecule type" value="Genomic_DNA"/>
</dbReference>
<evidence type="ECO:0000256" key="1">
    <source>
        <dbReference type="ARBA" id="ARBA00010815"/>
    </source>
</evidence>
<dbReference type="Pfam" id="PF02353">
    <property type="entry name" value="CMAS"/>
    <property type="match status" value="1"/>
</dbReference>
<dbReference type="GO" id="GO:0008610">
    <property type="term" value="P:lipid biosynthetic process"/>
    <property type="evidence" value="ECO:0007669"/>
    <property type="project" value="InterPro"/>
</dbReference>
<reference evidence="9" key="1">
    <citation type="submission" date="2020-05" db="EMBL/GenBank/DDBJ databases">
        <authorList>
            <person name="Chiriac C."/>
            <person name="Salcher M."/>
            <person name="Ghai R."/>
            <person name="Kavagutti S V."/>
        </authorList>
    </citation>
    <scope>NUCLEOTIDE SEQUENCE</scope>
</reference>
<evidence type="ECO:0000256" key="3">
    <source>
        <dbReference type="ARBA" id="ARBA00022679"/>
    </source>
</evidence>
<dbReference type="EMBL" id="CAFBNF010000047">
    <property type="protein sequence ID" value="CAB4937349.1"/>
    <property type="molecule type" value="Genomic_DNA"/>
</dbReference>
<dbReference type="PANTHER" id="PTHR43667">
    <property type="entry name" value="CYCLOPROPANE-FATTY-ACYL-PHOSPHOLIPID SYNTHASE"/>
    <property type="match status" value="1"/>
</dbReference>
<evidence type="ECO:0000259" key="7">
    <source>
        <dbReference type="SMART" id="SM00828"/>
    </source>
</evidence>
<accession>A0A6J7NVW2</accession>
<comment type="similarity">
    <text evidence="1">Belongs to the CFA/CMAS family.</text>
</comment>
<dbReference type="SMART" id="SM00828">
    <property type="entry name" value="PKS_MT"/>
    <property type="match status" value="1"/>
</dbReference>
<proteinExistence type="inferred from homology"/>
<keyword evidence="3" id="KW-0808">Transferase</keyword>
<feature type="region of interest" description="Disordered" evidence="6">
    <location>
        <begin position="396"/>
        <end position="416"/>
    </location>
</feature>
<dbReference type="InterPro" id="IPR029063">
    <property type="entry name" value="SAM-dependent_MTases_sf"/>
</dbReference>
<organism evidence="9">
    <name type="scientific">freshwater metagenome</name>
    <dbReference type="NCBI Taxonomy" id="449393"/>
    <lineage>
        <taxon>unclassified sequences</taxon>
        <taxon>metagenomes</taxon>
        <taxon>ecological metagenomes</taxon>
    </lineage>
</organism>
<evidence type="ECO:0000256" key="2">
    <source>
        <dbReference type="ARBA" id="ARBA00022603"/>
    </source>
</evidence>
<evidence type="ECO:0000313" key="9">
    <source>
        <dbReference type="EMBL" id="CAB4997630.1"/>
    </source>
</evidence>
<dbReference type="GO" id="GO:0008168">
    <property type="term" value="F:methyltransferase activity"/>
    <property type="evidence" value="ECO:0007669"/>
    <property type="project" value="UniProtKB-KW"/>
</dbReference>
<dbReference type="Gene3D" id="3.40.50.150">
    <property type="entry name" value="Vaccinia Virus protein VP39"/>
    <property type="match status" value="1"/>
</dbReference>
<dbReference type="GO" id="GO:0032259">
    <property type="term" value="P:methylation"/>
    <property type="evidence" value="ECO:0007669"/>
    <property type="project" value="UniProtKB-KW"/>
</dbReference>
<dbReference type="InterPro" id="IPR003333">
    <property type="entry name" value="CMAS"/>
</dbReference>
<gene>
    <name evidence="8" type="ORF">UFOPK3773_00622</name>
    <name evidence="9" type="ORF">UFOPK3992_00443</name>
</gene>
<name>A0A6J7NVW2_9ZZZZ</name>
<keyword evidence="2" id="KW-0489">Methyltransferase</keyword>
<dbReference type="AlphaFoldDB" id="A0A6J7NVW2"/>
<evidence type="ECO:0000256" key="6">
    <source>
        <dbReference type="SAM" id="MobiDB-lite"/>
    </source>
</evidence>
<protein>
    <submittedName>
        <fullName evidence="9">Unannotated protein</fullName>
    </submittedName>
</protein>
<dbReference type="PIRSF" id="PIRSF003085">
    <property type="entry name" value="CMAS"/>
    <property type="match status" value="1"/>
</dbReference>
<dbReference type="SUPFAM" id="SSF53335">
    <property type="entry name" value="S-adenosyl-L-methionine-dependent methyltransferases"/>
    <property type="match status" value="1"/>
</dbReference>
<evidence type="ECO:0000256" key="4">
    <source>
        <dbReference type="ARBA" id="ARBA00022691"/>
    </source>
</evidence>
<keyword evidence="5" id="KW-0443">Lipid metabolism</keyword>
<evidence type="ECO:0000313" key="8">
    <source>
        <dbReference type="EMBL" id="CAB4937349.1"/>
    </source>
</evidence>
<dbReference type="InterPro" id="IPR020803">
    <property type="entry name" value="MeTfrase_dom"/>
</dbReference>
<keyword evidence="4" id="KW-0949">S-adenosyl-L-methionine</keyword>
<dbReference type="PANTHER" id="PTHR43667:SF1">
    <property type="entry name" value="CYCLOPROPANE-FATTY-ACYL-PHOSPHOLIPID SYNTHASE"/>
    <property type="match status" value="1"/>
</dbReference>
<evidence type="ECO:0000256" key="5">
    <source>
        <dbReference type="ARBA" id="ARBA00023098"/>
    </source>
</evidence>